<keyword evidence="4" id="KW-1185">Reference proteome</keyword>
<dbReference type="InterPro" id="IPR006517">
    <property type="entry name" value="Phage_terminase_lsu-like_C"/>
</dbReference>
<evidence type="ECO:0000313" key="3">
    <source>
        <dbReference type="EMBL" id="SDX78472.1"/>
    </source>
</evidence>
<reference evidence="3 4" key="1">
    <citation type="submission" date="2016-10" db="EMBL/GenBank/DDBJ databases">
        <authorList>
            <person name="de Groot N.N."/>
        </authorList>
    </citation>
    <scope>NUCLEOTIDE SEQUENCE [LARGE SCALE GENOMIC DNA]</scope>
    <source>
        <strain evidence="3 4">DSM 23310</strain>
    </source>
</reference>
<keyword evidence="1" id="KW-1188">Viral release from host cell</keyword>
<feature type="domain" description="Terminase large subunit gp17-like C-terminal" evidence="2">
    <location>
        <begin position="345"/>
        <end position="484"/>
    </location>
</feature>
<dbReference type="Pfam" id="PF03237">
    <property type="entry name" value="Terminase_6N"/>
    <property type="match status" value="1"/>
</dbReference>
<dbReference type="AlphaFoldDB" id="A0A1H3EI89"/>
<dbReference type="Pfam" id="PF17289">
    <property type="entry name" value="Terminase_6C"/>
    <property type="match status" value="1"/>
</dbReference>
<dbReference type="OrthoDB" id="9771580at2"/>
<accession>A0A1H3EI89</accession>
<dbReference type="NCBIfam" id="TIGR01630">
    <property type="entry name" value="psiM2_ORF9"/>
    <property type="match status" value="1"/>
</dbReference>
<organism evidence="3 4">
    <name type="scientific">Tepidimicrobium xylanilyticum</name>
    <dbReference type="NCBI Taxonomy" id="1123352"/>
    <lineage>
        <taxon>Bacteria</taxon>
        <taxon>Bacillati</taxon>
        <taxon>Bacillota</taxon>
        <taxon>Tissierellia</taxon>
        <taxon>Tissierellales</taxon>
        <taxon>Tepidimicrobiaceae</taxon>
        <taxon>Tepidimicrobium</taxon>
    </lineage>
</organism>
<gene>
    <name evidence="3" type="ORF">SAMN05660923_02925</name>
</gene>
<evidence type="ECO:0000256" key="1">
    <source>
        <dbReference type="ARBA" id="ARBA00022612"/>
    </source>
</evidence>
<evidence type="ECO:0000259" key="2">
    <source>
        <dbReference type="Pfam" id="PF17289"/>
    </source>
</evidence>
<proteinExistence type="predicted"/>
<dbReference type="Proteomes" id="UP000198828">
    <property type="component" value="Unassembled WGS sequence"/>
</dbReference>
<dbReference type="EMBL" id="FNNG01000020">
    <property type="protein sequence ID" value="SDX78472.1"/>
    <property type="molecule type" value="Genomic_DNA"/>
</dbReference>
<protein>
    <submittedName>
        <fullName evidence="3">Phage uncharacterized protein (Putative large terminase), C-terminal domain-containing protein</fullName>
    </submittedName>
</protein>
<name>A0A1H3EI89_9FIRM</name>
<sequence length="507" mass="58578">MKVVKGMDDLKKILDLIDYEIEKLEEKNEGENAIHNFKDFMIYDSQGRWHTAKHLDLITSKLQQVSEDTAKGIPHRLIITLPPRHGKSEVVSKKFPAWHLGRNPEHEIVLSSYSADLAYDHSRIARNTLLSHSELFGISIAKDSAAVGRWGLEGHRGGLFAAGVGGPITGRGMHIGIIDDPFKNAEEANSETIREKVWNWYTTTFYTRLAPGGSIIILMTRWHEDDLVGRLLEREKEDIQKGLDIISWEAINLPAIAEESDPLERLPGEALWPERFPIETLRETKRTLGSYWFDALYQQRPAPAEGNKFKRRWFRYFEEMDDYYILHTPEGNVTIPKDKCWRFQTADTASSEKQSSDYTVLTDWIVTPNNDLLVDDVFRDRIEVPEQEKVFQQRYYEKKPLFQAIETKNTGIALKQYLIRKGLPIKELKADVDKVSRAATIMVIYENGKVYHRKNSYWLEEWESELVTFPTGKYDDQVDTAAYAGIVLTQLRHKGENARPRGVRRKK</sequence>
<dbReference type="InterPro" id="IPR035421">
    <property type="entry name" value="Terminase_6C"/>
</dbReference>
<evidence type="ECO:0000313" key="4">
    <source>
        <dbReference type="Proteomes" id="UP000198828"/>
    </source>
</evidence>